<accession>A0A238X5F9</accession>
<dbReference type="OrthoDB" id="1157536at2"/>
<dbReference type="Pfam" id="PF09719">
    <property type="entry name" value="C_GCAxxG_C_C"/>
    <property type="match status" value="2"/>
</dbReference>
<reference evidence="2" key="1">
    <citation type="submission" date="2017-06" db="EMBL/GenBank/DDBJ databases">
        <authorList>
            <person name="Varghese N."/>
            <person name="Submissions S."/>
        </authorList>
    </citation>
    <scope>NUCLEOTIDE SEQUENCE [LARGE SCALE GENOMIC DNA]</scope>
    <source>
        <strain evidence="2">DSM 27993</strain>
    </source>
</reference>
<name>A0A238X5F9_9FLAO</name>
<gene>
    <name evidence="1" type="ORF">SAMN04488111_1569</name>
</gene>
<dbReference type="InterPro" id="IPR010181">
    <property type="entry name" value="CGCAxxGCC_motif"/>
</dbReference>
<protein>
    <submittedName>
        <fullName evidence="1">Putative redox-active protein (C_GCAxxG_C_C)</fullName>
    </submittedName>
</protein>
<organism evidence="1 2">
    <name type="scientific">Lutibacter flavus</name>
    <dbReference type="NCBI Taxonomy" id="691689"/>
    <lineage>
        <taxon>Bacteria</taxon>
        <taxon>Pseudomonadati</taxon>
        <taxon>Bacteroidota</taxon>
        <taxon>Flavobacteriia</taxon>
        <taxon>Flavobacteriales</taxon>
        <taxon>Flavobacteriaceae</taxon>
        <taxon>Lutibacter</taxon>
    </lineage>
</organism>
<proteinExistence type="predicted"/>
<evidence type="ECO:0000313" key="1">
    <source>
        <dbReference type="EMBL" id="SNR53831.1"/>
    </source>
</evidence>
<keyword evidence="2" id="KW-1185">Reference proteome</keyword>
<dbReference type="Proteomes" id="UP000198412">
    <property type="component" value="Unassembled WGS sequence"/>
</dbReference>
<dbReference type="EMBL" id="FZNX01000002">
    <property type="protein sequence ID" value="SNR53831.1"/>
    <property type="molecule type" value="Genomic_DNA"/>
</dbReference>
<evidence type="ECO:0000313" key="2">
    <source>
        <dbReference type="Proteomes" id="UP000198412"/>
    </source>
</evidence>
<dbReference type="AlphaFoldDB" id="A0A238X5F9"/>
<sequence length="280" mass="30957">MDSTIYNIKDGPKDGKKVFRKLGTCSRTFFYILNREFGHPKEQEERASDPLAGGIMQQGYQCGMLWGASLAVGAEAYRKCNNQNQAICVAINATQSIMESFIKREQTINCREITKCDFSNKLSFAKYFFSGRFLHCYNLAEKWAPEAVQSAIEGLTNKETYLSKICVSCATEVAKKMGASTEEMMMVAGFAGGLGLSGSGCGALSAAIWIKSLEWCREEEKSSPLKNPDLKNVLEAFYFATDSKILCSDISGEHFMNFDDHTSFIKKGGCAKLINTLAES</sequence>
<dbReference type="RefSeq" id="WP_089377877.1">
    <property type="nucleotide sequence ID" value="NZ_FZNX01000002.1"/>
</dbReference>